<evidence type="ECO:0000313" key="6">
    <source>
        <dbReference type="Proteomes" id="UP001596001"/>
    </source>
</evidence>
<organism evidence="5 6">
    <name type="scientific">Giesbergeria sinuosa</name>
    <dbReference type="NCBI Taxonomy" id="80883"/>
    <lineage>
        <taxon>Bacteria</taxon>
        <taxon>Pseudomonadati</taxon>
        <taxon>Pseudomonadota</taxon>
        <taxon>Betaproteobacteria</taxon>
        <taxon>Burkholderiales</taxon>
        <taxon>Comamonadaceae</taxon>
        <taxon>Giesbergeria</taxon>
    </lineage>
</organism>
<dbReference type="InterPro" id="IPR054613">
    <property type="entry name" value="Peptidase_S78_dom"/>
</dbReference>
<evidence type="ECO:0000256" key="1">
    <source>
        <dbReference type="ARBA" id="ARBA00022612"/>
    </source>
</evidence>
<proteinExistence type="predicted"/>
<keyword evidence="2 5" id="KW-0645">Protease</keyword>
<dbReference type="Proteomes" id="UP001596001">
    <property type="component" value="Unassembled WGS sequence"/>
</dbReference>
<dbReference type="NCBIfam" id="TIGR01543">
    <property type="entry name" value="proheadase_HK97"/>
    <property type="match status" value="1"/>
</dbReference>
<keyword evidence="6" id="KW-1185">Reference proteome</keyword>
<evidence type="ECO:0000256" key="3">
    <source>
        <dbReference type="ARBA" id="ARBA00022801"/>
    </source>
</evidence>
<name>A0ABV9QD74_9BURK</name>
<feature type="domain" description="Prohead serine protease" evidence="4">
    <location>
        <begin position="11"/>
        <end position="173"/>
    </location>
</feature>
<accession>A0ABV9QD74</accession>
<dbReference type="Pfam" id="PF04586">
    <property type="entry name" value="Peptidase_S78"/>
    <property type="match status" value="1"/>
</dbReference>
<dbReference type="GO" id="GO:0006508">
    <property type="term" value="P:proteolysis"/>
    <property type="evidence" value="ECO:0007669"/>
    <property type="project" value="UniProtKB-KW"/>
</dbReference>
<evidence type="ECO:0000259" key="4">
    <source>
        <dbReference type="Pfam" id="PF04586"/>
    </source>
</evidence>
<gene>
    <name evidence="5" type="ORF">ACFO6X_06335</name>
</gene>
<dbReference type="InterPro" id="IPR006433">
    <property type="entry name" value="Prohead_protease"/>
</dbReference>
<reference evidence="6" key="1">
    <citation type="journal article" date="2019" name="Int. J. Syst. Evol. Microbiol.">
        <title>The Global Catalogue of Microorganisms (GCM) 10K type strain sequencing project: providing services to taxonomists for standard genome sequencing and annotation.</title>
        <authorList>
            <consortium name="The Broad Institute Genomics Platform"/>
            <consortium name="The Broad Institute Genome Sequencing Center for Infectious Disease"/>
            <person name="Wu L."/>
            <person name="Ma J."/>
        </authorList>
    </citation>
    <scope>NUCLEOTIDE SEQUENCE [LARGE SCALE GENOMIC DNA]</scope>
    <source>
        <strain evidence="6">CCUG 49452</strain>
    </source>
</reference>
<dbReference type="GO" id="GO:0008233">
    <property type="term" value="F:peptidase activity"/>
    <property type="evidence" value="ECO:0007669"/>
    <property type="project" value="UniProtKB-KW"/>
</dbReference>
<sequence>MENLICSLRELKFTASDEKTMSFSGYGAVFGNVDSYGDVIEPGAFSKFLADVKSGAQPWPALLSQHGGWQMSAEDLTPIGVWTDLAEDGHGLKLSGELADIPRGRDMYTLMKMSPRPAIDGMSIGYVAKEWEPRSKPEDPKRRLKRIDLIEISLVTRPANGKARVSSVKGEMTERDFERLLTQGAGLSRSEAQVVINQGFKSLMAMRDAGGELAELVQAIKAREQHLPR</sequence>
<dbReference type="EMBL" id="JBHSHJ010000003">
    <property type="protein sequence ID" value="MFC4788602.1"/>
    <property type="molecule type" value="Genomic_DNA"/>
</dbReference>
<dbReference type="RefSeq" id="WP_382431178.1">
    <property type="nucleotide sequence ID" value="NZ_JBHSHJ010000003.1"/>
</dbReference>
<evidence type="ECO:0000256" key="2">
    <source>
        <dbReference type="ARBA" id="ARBA00022670"/>
    </source>
</evidence>
<protein>
    <submittedName>
        <fullName evidence="5">HK97 family phage prohead protease</fullName>
    </submittedName>
</protein>
<evidence type="ECO:0000313" key="5">
    <source>
        <dbReference type="EMBL" id="MFC4788602.1"/>
    </source>
</evidence>
<keyword evidence="3" id="KW-0378">Hydrolase</keyword>
<comment type="caution">
    <text evidence="5">The sequence shown here is derived from an EMBL/GenBank/DDBJ whole genome shotgun (WGS) entry which is preliminary data.</text>
</comment>
<keyword evidence="1" id="KW-1188">Viral release from host cell</keyword>